<proteinExistence type="predicted"/>
<protein>
    <submittedName>
        <fullName evidence="4">TPM domain-containing protein</fullName>
    </submittedName>
</protein>
<feature type="domain" description="TPM" evidence="3">
    <location>
        <begin position="41"/>
        <end position="163"/>
    </location>
</feature>
<dbReference type="Gene3D" id="3.10.310.50">
    <property type="match status" value="1"/>
</dbReference>
<evidence type="ECO:0000259" key="3">
    <source>
        <dbReference type="Pfam" id="PF04536"/>
    </source>
</evidence>
<organism evidence="4 5">
    <name type="scientific">Jejudonia soesokkakensis</name>
    <dbReference type="NCBI Taxonomy" id="1323432"/>
    <lineage>
        <taxon>Bacteria</taxon>
        <taxon>Pseudomonadati</taxon>
        <taxon>Bacteroidota</taxon>
        <taxon>Flavobacteriia</taxon>
        <taxon>Flavobacteriales</taxon>
        <taxon>Flavobacteriaceae</taxon>
        <taxon>Jejudonia</taxon>
    </lineage>
</organism>
<sequence>MKQIFQKYKFLLFILVGCFVSETVSAQFDIPPVPDKQTSLYDYISLFSTSEKSALENKLIRYADSTSTQIVMVVISTTKGEDISLLGAKWGQKWGVGQATKDNGIFIILAKDDRRVDINTGYGIEYLISDRTAEQIINREMIPQFKTGNYYKGLDQGADAIFEALKGEYKEERKFKKKNNDNNIFVVVMIIFFIIIIILRSRNKGGRGGGGIGGSLLDVIILSNMGRTGGFGGGSSRGGGSFGGGGFGGGFGGGGFGGGGASGGW</sequence>
<evidence type="ECO:0000256" key="1">
    <source>
        <dbReference type="SAM" id="Phobius"/>
    </source>
</evidence>
<dbReference type="Proteomes" id="UP001596415">
    <property type="component" value="Unassembled WGS sequence"/>
</dbReference>
<dbReference type="RefSeq" id="WP_380217965.1">
    <property type="nucleotide sequence ID" value="NZ_JBHTBN010000005.1"/>
</dbReference>
<dbReference type="PANTHER" id="PTHR30373">
    <property type="entry name" value="UPF0603 PROTEIN YGCG"/>
    <property type="match status" value="1"/>
</dbReference>
<dbReference type="EMBL" id="JBHTBN010000005">
    <property type="protein sequence ID" value="MFC7358078.1"/>
    <property type="molecule type" value="Genomic_DNA"/>
</dbReference>
<evidence type="ECO:0000313" key="5">
    <source>
        <dbReference type="Proteomes" id="UP001596415"/>
    </source>
</evidence>
<dbReference type="Pfam" id="PF04536">
    <property type="entry name" value="TPM_phosphatase"/>
    <property type="match status" value="1"/>
</dbReference>
<keyword evidence="5" id="KW-1185">Reference proteome</keyword>
<dbReference type="InterPro" id="IPR007621">
    <property type="entry name" value="TPM_dom"/>
</dbReference>
<evidence type="ECO:0000256" key="2">
    <source>
        <dbReference type="SAM" id="SignalP"/>
    </source>
</evidence>
<feature type="transmembrane region" description="Helical" evidence="1">
    <location>
        <begin position="183"/>
        <end position="199"/>
    </location>
</feature>
<keyword evidence="1" id="KW-0812">Transmembrane</keyword>
<feature type="signal peptide" evidence="2">
    <location>
        <begin position="1"/>
        <end position="26"/>
    </location>
</feature>
<comment type="caution">
    <text evidence="4">The sequence shown here is derived from an EMBL/GenBank/DDBJ whole genome shotgun (WGS) entry which is preliminary data.</text>
</comment>
<keyword evidence="1" id="KW-0472">Membrane</keyword>
<evidence type="ECO:0000313" key="4">
    <source>
        <dbReference type="EMBL" id="MFC7358078.1"/>
    </source>
</evidence>
<accession>A0ABW2MWL9</accession>
<gene>
    <name evidence="4" type="ORF">ACFQO1_10290</name>
</gene>
<keyword evidence="1" id="KW-1133">Transmembrane helix</keyword>
<name>A0ABW2MWL9_9FLAO</name>
<keyword evidence="2" id="KW-0732">Signal</keyword>
<feature type="chain" id="PRO_5045182057" evidence="2">
    <location>
        <begin position="27"/>
        <end position="265"/>
    </location>
</feature>
<dbReference type="PANTHER" id="PTHR30373:SF2">
    <property type="entry name" value="UPF0603 PROTEIN YGCG"/>
    <property type="match status" value="1"/>
</dbReference>
<reference evidence="5" key="1">
    <citation type="journal article" date="2019" name="Int. J. Syst. Evol. Microbiol.">
        <title>The Global Catalogue of Microorganisms (GCM) 10K type strain sequencing project: providing services to taxonomists for standard genome sequencing and annotation.</title>
        <authorList>
            <consortium name="The Broad Institute Genomics Platform"/>
            <consortium name="The Broad Institute Genome Sequencing Center for Infectious Disease"/>
            <person name="Wu L."/>
            <person name="Ma J."/>
        </authorList>
    </citation>
    <scope>NUCLEOTIDE SEQUENCE [LARGE SCALE GENOMIC DNA]</scope>
    <source>
        <strain evidence="5">CGMCC 1.16306</strain>
    </source>
</reference>